<dbReference type="GO" id="GO:0005829">
    <property type="term" value="C:cytosol"/>
    <property type="evidence" value="ECO:0007669"/>
    <property type="project" value="TreeGrafter"/>
</dbReference>
<keyword evidence="3 9" id="KW-0547">Nucleotide-binding</keyword>
<dbReference type="CDD" id="cd03284">
    <property type="entry name" value="ABC_MutS1"/>
    <property type="match status" value="1"/>
</dbReference>
<evidence type="ECO:0000256" key="4">
    <source>
        <dbReference type="ARBA" id="ARBA00022763"/>
    </source>
</evidence>
<dbReference type="InterPro" id="IPR007861">
    <property type="entry name" value="DNA_mismatch_repair_MutS_clamp"/>
</dbReference>
<dbReference type="Gene3D" id="3.40.1170.10">
    <property type="entry name" value="DNA repair protein MutS, domain I"/>
    <property type="match status" value="1"/>
</dbReference>
<dbReference type="Pfam" id="PF05192">
    <property type="entry name" value="MutS_III"/>
    <property type="match status" value="1"/>
</dbReference>
<evidence type="ECO:0000259" key="11">
    <source>
        <dbReference type="PROSITE" id="PS00486"/>
    </source>
</evidence>
<dbReference type="InterPro" id="IPR007860">
    <property type="entry name" value="DNA_mmatch_repair_MutS_con_dom"/>
</dbReference>
<dbReference type="Gene3D" id="1.10.1420.10">
    <property type="match status" value="2"/>
</dbReference>
<dbReference type="SUPFAM" id="SSF53150">
    <property type="entry name" value="DNA repair protein MutS, domain II"/>
    <property type="match status" value="1"/>
</dbReference>
<dbReference type="InterPro" id="IPR005748">
    <property type="entry name" value="DNA_mismatch_repair_MutS"/>
</dbReference>
<dbReference type="InterPro" id="IPR045076">
    <property type="entry name" value="MutS"/>
</dbReference>
<dbReference type="GO" id="GO:0030983">
    <property type="term" value="F:mismatched DNA binding"/>
    <property type="evidence" value="ECO:0007669"/>
    <property type="project" value="InterPro"/>
</dbReference>
<evidence type="ECO:0000313" key="12">
    <source>
        <dbReference type="EMBL" id="HGQ76404.1"/>
    </source>
</evidence>
<dbReference type="Pfam" id="PF01624">
    <property type="entry name" value="MutS_I"/>
    <property type="match status" value="1"/>
</dbReference>
<reference evidence="13" key="1">
    <citation type="journal article" date="2020" name="mSystems">
        <title>Genome- and Community-Level Interaction Insights into Carbon Utilization and Element Cycling Functions of Hydrothermarchaeota in Hydrothermal Sediment.</title>
        <authorList>
            <person name="Zhou Z."/>
            <person name="Liu Y."/>
            <person name="Xu W."/>
            <person name="Pan J."/>
            <person name="Luo Z.H."/>
            <person name="Li M."/>
        </authorList>
    </citation>
    <scope>NUCLEOTIDE SEQUENCE [LARGE SCALE GENOMIC DNA]</scope>
    <source>
        <strain evidence="13">SpSt-604</strain>
        <strain evidence="12">SpSt-640</strain>
    </source>
</reference>
<dbReference type="InterPro" id="IPR000432">
    <property type="entry name" value="DNA_mismatch_repair_MutS_C"/>
</dbReference>
<feature type="domain" description="DNA mismatch repair proteins mutS family" evidence="11">
    <location>
        <begin position="685"/>
        <end position="701"/>
    </location>
</feature>
<dbReference type="EMBL" id="DTBH01000011">
    <property type="protein sequence ID" value="HGQ76404.1"/>
    <property type="molecule type" value="Genomic_DNA"/>
</dbReference>
<proteinExistence type="inferred from homology"/>
<dbReference type="InterPro" id="IPR007696">
    <property type="entry name" value="DNA_mismatch_repair_MutS_core"/>
</dbReference>
<dbReference type="GO" id="GO:0005524">
    <property type="term" value="F:ATP binding"/>
    <property type="evidence" value="ECO:0007669"/>
    <property type="project" value="UniProtKB-UniRule"/>
</dbReference>
<evidence type="ECO:0000256" key="5">
    <source>
        <dbReference type="ARBA" id="ARBA00022840"/>
    </source>
</evidence>
<dbReference type="SUPFAM" id="SSF55271">
    <property type="entry name" value="DNA repair protein MutS, domain I"/>
    <property type="match status" value="1"/>
</dbReference>
<comment type="caution">
    <text evidence="13">The sequence shown here is derived from an EMBL/GenBank/DDBJ whole genome shotgun (WGS) entry which is preliminary data.</text>
</comment>
<dbReference type="GO" id="GO:0140664">
    <property type="term" value="F:ATP-dependent DNA damage sensor activity"/>
    <property type="evidence" value="ECO:0007669"/>
    <property type="project" value="InterPro"/>
</dbReference>
<evidence type="ECO:0000256" key="10">
    <source>
        <dbReference type="RuleBase" id="RU003756"/>
    </source>
</evidence>
<dbReference type="NCBIfam" id="TIGR01070">
    <property type="entry name" value="mutS1"/>
    <property type="match status" value="1"/>
</dbReference>
<keyword evidence="6 9" id="KW-0238">DNA-binding</keyword>
<dbReference type="InterPro" id="IPR036187">
    <property type="entry name" value="DNA_mismatch_repair_MutS_sf"/>
</dbReference>
<evidence type="ECO:0000256" key="8">
    <source>
        <dbReference type="ARBA" id="ARBA00024647"/>
    </source>
</evidence>
<feature type="binding site" evidence="9">
    <location>
        <begin position="611"/>
        <end position="618"/>
    </location>
    <ligand>
        <name>ATP</name>
        <dbReference type="ChEBI" id="CHEBI:30616"/>
    </ligand>
</feature>
<dbReference type="SUPFAM" id="SSF52540">
    <property type="entry name" value="P-loop containing nucleoside triphosphate hydrolases"/>
    <property type="match status" value="1"/>
</dbReference>
<evidence type="ECO:0000256" key="1">
    <source>
        <dbReference type="ARBA" id="ARBA00006271"/>
    </source>
</evidence>
<dbReference type="NCBIfam" id="NF003810">
    <property type="entry name" value="PRK05399.1"/>
    <property type="match status" value="1"/>
</dbReference>
<gene>
    <name evidence="9 13" type="primary">mutS</name>
    <name evidence="13" type="ORF">ENT72_07430</name>
    <name evidence="12" type="ORF">ENU12_00425</name>
</gene>
<dbReference type="Gene3D" id="3.40.50.300">
    <property type="entry name" value="P-loop containing nucleotide triphosphate hydrolases"/>
    <property type="match status" value="1"/>
</dbReference>
<evidence type="ECO:0000256" key="2">
    <source>
        <dbReference type="ARBA" id="ARBA00021982"/>
    </source>
</evidence>
<dbReference type="Pfam" id="PF05190">
    <property type="entry name" value="MutS_IV"/>
    <property type="match status" value="1"/>
</dbReference>
<dbReference type="GO" id="GO:0003684">
    <property type="term" value="F:damaged DNA binding"/>
    <property type="evidence" value="ECO:0007669"/>
    <property type="project" value="UniProtKB-UniRule"/>
</dbReference>
<protein>
    <recommendedName>
        <fullName evidence="2 9">DNA mismatch repair protein MutS</fullName>
    </recommendedName>
</protein>
<dbReference type="Pfam" id="PF05188">
    <property type="entry name" value="MutS_II"/>
    <property type="match status" value="1"/>
</dbReference>
<evidence type="ECO:0000256" key="7">
    <source>
        <dbReference type="ARBA" id="ARBA00023204"/>
    </source>
</evidence>
<comment type="function">
    <text evidence="8 9">This protein is involved in the repair of mismatches in DNA. It is possible that it carries out the mismatch recognition step. This protein has a weak ATPase activity.</text>
</comment>
<dbReference type="AlphaFoldDB" id="A0A7C4VXM7"/>
<evidence type="ECO:0000256" key="9">
    <source>
        <dbReference type="HAMAP-Rule" id="MF_00096"/>
    </source>
</evidence>
<dbReference type="InterPro" id="IPR007695">
    <property type="entry name" value="DNA_mismatch_repair_MutS-lik_N"/>
</dbReference>
<dbReference type="PANTHER" id="PTHR11361">
    <property type="entry name" value="DNA MISMATCH REPAIR PROTEIN MUTS FAMILY MEMBER"/>
    <property type="match status" value="1"/>
</dbReference>
<dbReference type="InterPro" id="IPR027417">
    <property type="entry name" value="P-loop_NTPase"/>
</dbReference>
<comment type="similarity">
    <text evidence="1 9 10">Belongs to the DNA mismatch repair MutS family.</text>
</comment>
<name>A0A7C4VXM7_FERPE</name>
<dbReference type="InterPro" id="IPR036678">
    <property type="entry name" value="MutS_con_dom_sf"/>
</dbReference>
<organism evidence="13">
    <name type="scientific">Fervidobacterium pennivorans</name>
    <dbReference type="NCBI Taxonomy" id="93466"/>
    <lineage>
        <taxon>Bacteria</taxon>
        <taxon>Thermotogati</taxon>
        <taxon>Thermotogota</taxon>
        <taxon>Thermotogae</taxon>
        <taxon>Thermotogales</taxon>
        <taxon>Fervidobacteriaceae</taxon>
        <taxon>Fervidobacterium</taxon>
    </lineage>
</organism>
<dbReference type="InterPro" id="IPR017261">
    <property type="entry name" value="DNA_mismatch_repair_MutS/MSH"/>
</dbReference>
<dbReference type="HAMAP" id="MF_00096">
    <property type="entry name" value="MutS"/>
    <property type="match status" value="1"/>
</dbReference>
<dbReference type="GO" id="GO:0006298">
    <property type="term" value="P:mismatch repair"/>
    <property type="evidence" value="ECO:0007669"/>
    <property type="project" value="UniProtKB-UniRule"/>
</dbReference>
<dbReference type="SUPFAM" id="SSF48334">
    <property type="entry name" value="DNA repair protein MutS, domain III"/>
    <property type="match status" value="1"/>
</dbReference>
<sequence length="829" mass="94836">MTHHPKTNSTDALFPNLKDMKLTPMMKQYLDIKRKYQDAILLFRLGDFYEAFFDDALVVSKVLNIVLTKRQDAPMAGIPYHALDNYLKKLVDSGYKVAICEQMEDPATAKGIVKREVTRVITPGTLIEDELLTTSNNYMASIYETKAGELYCVLTDTSTGDVIVKKFDNLEEFYDFAETHEISQIICPESLYPKLKDRIKIFIDRLDDWYYTGAIDAIKEAYGLATIEHFELGEAHYPLGATIKYLNYTLNKQAKLKVPRVLDESIYMVLDSSTIENLSLVPGERGKNLFDVLNKTKTPMGARLLKWIILHPLKDRKAIEKRHDMVSAFFEDMLLTNEIREYLDGVYDLERIINRLQYDSAKPKDLISLKNTLEVIKPLREALESNENLINLVEELPDLSIVKEKIQNTLNDEIEGDLGEGKIIREGVSKELDEYRELLYHSNEKLKEFEEMERIRTGIQKLKVGFNNVFGYYIEIPKGQTKNAPEDYTRLQTLVNAERYTNPKLKEFEQKILAAKERVEELEKLIFANLCDELKTYTEALRKTSETLAWIDIYTSFAYIARLYGYVRPVLSNGEFEILQGRHPVVERFVNEFMPNDTYMDANLRMYILTGPNMSGKSTYIRQIGLIALMSQIGSFVPANFAKIPVFDRIFTRMGARDDISTGKSTFLTEMSEVALILNKATEKSLVLLDEVGRGTSTFDGISIAWAISEYIYNEVQCKTVFATHFTELTELADMYPGIKNLTIEVRETPDGVIFLHKVVEGVADRSYGIEVAAIAGLPQSIVERAKEILNIIVEKSDIEKKVGILKEGQMKKIKSTKKTVPEGQLRMF</sequence>
<evidence type="ECO:0000313" key="13">
    <source>
        <dbReference type="EMBL" id="HGU42726.1"/>
    </source>
</evidence>
<dbReference type="Gene3D" id="3.30.420.110">
    <property type="entry name" value="MutS, connector domain"/>
    <property type="match status" value="1"/>
</dbReference>
<dbReference type="InterPro" id="IPR016151">
    <property type="entry name" value="DNA_mismatch_repair_MutS_N"/>
</dbReference>
<dbReference type="PANTHER" id="PTHR11361:SF34">
    <property type="entry name" value="DNA MISMATCH REPAIR PROTEIN MSH1, MITOCHONDRIAL"/>
    <property type="match status" value="1"/>
</dbReference>
<dbReference type="FunFam" id="3.40.1170.10:FF:000001">
    <property type="entry name" value="DNA mismatch repair protein MutS"/>
    <property type="match status" value="1"/>
</dbReference>
<dbReference type="SMART" id="SM00533">
    <property type="entry name" value="MUTSd"/>
    <property type="match status" value="1"/>
</dbReference>
<dbReference type="FunFam" id="3.40.50.300:FF:000870">
    <property type="entry name" value="MutS protein homolog 4"/>
    <property type="match status" value="1"/>
</dbReference>
<evidence type="ECO:0000256" key="6">
    <source>
        <dbReference type="ARBA" id="ARBA00023125"/>
    </source>
</evidence>
<dbReference type="SMART" id="SM00534">
    <property type="entry name" value="MUTSac"/>
    <property type="match status" value="1"/>
</dbReference>
<keyword evidence="7 9" id="KW-0234">DNA repair</keyword>
<dbReference type="EMBL" id="DSZT01000241">
    <property type="protein sequence ID" value="HGU42726.1"/>
    <property type="molecule type" value="Genomic_DNA"/>
</dbReference>
<accession>A0A7C4VXM7</accession>
<dbReference type="PROSITE" id="PS00486">
    <property type="entry name" value="DNA_MISMATCH_REPAIR_2"/>
    <property type="match status" value="1"/>
</dbReference>
<dbReference type="Pfam" id="PF00488">
    <property type="entry name" value="MutS_V"/>
    <property type="match status" value="1"/>
</dbReference>
<keyword evidence="5 9" id="KW-0067">ATP-binding</keyword>
<dbReference type="PIRSF" id="PIRSF037677">
    <property type="entry name" value="DNA_mis_repair_Msh6"/>
    <property type="match status" value="1"/>
</dbReference>
<evidence type="ECO:0000256" key="3">
    <source>
        <dbReference type="ARBA" id="ARBA00022741"/>
    </source>
</evidence>
<keyword evidence="4 9" id="KW-0227">DNA damage</keyword>